<dbReference type="GO" id="GO:0005971">
    <property type="term" value="C:ribonucleoside-diphosphate reductase complex"/>
    <property type="evidence" value="ECO:0007669"/>
    <property type="project" value="TreeGrafter"/>
</dbReference>
<dbReference type="AlphaFoldDB" id="A0AAV5AMC9"/>
<name>A0AAV5AMC9_9AGAM</name>
<keyword evidence="1 3" id="KW-0547">Nucleotide-binding</keyword>
<dbReference type="InterPro" id="IPR039718">
    <property type="entry name" value="Rrm1"/>
</dbReference>
<evidence type="ECO:0000256" key="2">
    <source>
        <dbReference type="ARBA" id="ARBA00022840"/>
    </source>
</evidence>
<protein>
    <recommendedName>
        <fullName evidence="4">ATP-cone domain-containing protein</fullName>
    </recommendedName>
</protein>
<dbReference type="GO" id="GO:0005524">
    <property type="term" value="F:ATP binding"/>
    <property type="evidence" value="ECO:0007669"/>
    <property type="project" value="UniProtKB-UniRule"/>
</dbReference>
<dbReference type="GO" id="GO:0009263">
    <property type="term" value="P:deoxyribonucleotide biosynthetic process"/>
    <property type="evidence" value="ECO:0007669"/>
    <property type="project" value="TreeGrafter"/>
</dbReference>
<dbReference type="Gene3D" id="3.20.70.20">
    <property type="match status" value="1"/>
</dbReference>
<dbReference type="InterPro" id="IPR008926">
    <property type="entry name" value="RNR_R1-su_N"/>
</dbReference>
<dbReference type="PROSITE" id="PS51161">
    <property type="entry name" value="ATP_CONE"/>
    <property type="match status" value="1"/>
</dbReference>
<dbReference type="InterPro" id="IPR005144">
    <property type="entry name" value="ATP-cone_dom"/>
</dbReference>
<evidence type="ECO:0000313" key="6">
    <source>
        <dbReference type="Proteomes" id="UP001050691"/>
    </source>
</evidence>
<comment type="caution">
    <text evidence="5">The sequence shown here is derived from an EMBL/GenBank/DDBJ whole genome shotgun (WGS) entry which is preliminary data.</text>
</comment>
<sequence>MKERVAFDKITSRINKLYYGLDTDHIEPVEITRAYGSILLVIIDILAAETAACLTTSHPDYAILAARIAISNLHKETEKKFSEVIEDLYRYINPKNGRPASMISDFTYEAVRKNVELLDSAIVYNRDFDYN</sequence>
<dbReference type="SUPFAM" id="SSF48168">
    <property type="entry name" value="R1 subunit of ribonucleotide reductase, N-terminal domain"/>
    <property type="match status" value="1"/>
</dbReference>
<reference evidence="5" key="1">
    <citation type="submission" date="2021-10" db="EMBL/GenBank/DDBJ databases">
        <title>De novo Genome Assembly of Clathrus columnatus (Basidiomycota, Fungi) Using Illumina and Nanopore Sequence Data.</title>
        <authorList>
            <person name="Ogiso-Tanaka E."/>
            <person name="Itagaki H."/>
            <person name="Hosoya T."/>
            <person name="Hosaka K."/>
        </authorList>
    </citation>
    <scope>NUCLEOTIDE SEQUENCE</scope>
    <source>
        <strain evidence="5">MO-923</strain>
    </source>
</reference>
<gene>
    <name evidence="5" type="ORF">Clacol_009848</name>
</gene>
<evidence type="ECO:0000259" key="4">
    <source>
        <dbReference type="PROSITE" id="PS51161"/>
    </source>
</evidence>
<dbReference type="PANTHER" id="PTHR11573:SF6">
    <property type="entry name" value="RIBONUCLEOSIDE-DIPHOSPHATE REDUCTASE LARGE SUBUNIT"/>
    <property type="match status" value="1"/>
</dbReference>
<proteinExistence type="predicted"/>
<dbReference type="GO" id="GO:0004748">
    <property type="term" value="F:ribonucleoside-diphosphate reductase activity, thioredoxin disulfide as acceptor"/>
    <property type="evidence" value="ECO:0007669"/>
    <property type="project" value="TreeGrafter"/>
</dbReference>
<evidence type="ECO:0000256" key="1">
    <source>
        <dbReference type="ARBA" id="ARBA00022741"/>
    </source>
</evidence>
<evidence type="ECO:0000256" key="3">
    <source>
        <dbReference type="PROSITE-ProRule" id="PRU00492"/>
    </source>
</evidence>
<evidence type="ECO:0000313" key="5">
    <source>
        <dbReference type="EMBL" id="GJJ15570.1"/>
    </source>
</evidence>
<keyword evidence="2 3" id="KW-0067">ATP-binding</keyword>
<keyword evidence="6" id="KW-1185">Reference proteome</keyword>
<dbReference type="EMBL" id="BPWL01000011">
    <property type="protein sequence ID" value="GJJ15570.1"/>
    <property type="molecule type" value="Genomic_DNA"/>
</dbReference>
<feature type="domain" description="ATP-cone" evidence="4">
    <location>
        <begin position="1"/>
        <end position="79"/>
    </location>
</feature>
<accession>A0AAV5AMC9</accession>
<organism evidence="5 6">
    <name type="scientific">Clathrus columnatus</name>
    <dbReference type="NCBI Taxonomy" id="1419009"/>
    <lineage>
        <taxon>Eukaryota</taxon>
        <taxon>Fungi</taxon>
        <taxon>Dikarya</taxon>
        <taxon>Basidiomycota</taxon>
        <taxon>Agaricomycotina</taxon>
        <taxon>Agaricomycetes</taxon>
        <taxon>Phallomycetidae</taxon>
        <taxon>Phallales</taxon>
        <taxon>Clathraceae</taxon>
        <taxon>Clathrus</taxon>
    </lineage>
</organism>
<dbReference type="PANTHER" id="PTHR11573">
    <property type="entry name" value="RIBONUCLEOSIDE-DIPHOSPHATE REDUCTASE LARGE CHAIN"/>
    <property type="match status" value="1"/>
</dbReference>
<dbReference type="Proteomes" id="UP001050691">
    <property type="component" value="Unassembled WGS sequence"/>
</dbReference>